<evidence type="ECO:0000256" key="3">
    <source>
        <dbReference type="ARBA" id="ARBA00022643"/>
    </source>
</evidence>
<dbReference type="Gene3D" id="3.20.20.70">
    <property type="entry name" value="Aldolase class I"/>
    <property type="match status" value="1"/>
</dbReference>
<dbReference type="PANTHER" id="PTHR42747:SF4">
    <property type="entry name" value="BLR1330 PROTEIN"/>
    <property type="match status" value="1"/>
</dbReference>
<evidence type="ECO:0000256" key="1">
    <source>
        <dbReference type="ARBA" id="ARBA00009881"/>
    </source>
</evidence>
<dbReference type="Pfam" id="PF03060">
    <property type="entry name" value="NMO"/>
    <property type="match status" value="1"/>
</dbReference>
<dbReference type="CDD" id="cd04730">
    <property type="entry name" value="NPD_like"/>
    <property type="match status" value="1"/>
</dbReference>
<evidence type="ECO:0000256" key="4">
    <source>
        <dbReference type="ARBA" id="ARBA00023002"/>
    </source>
</evidence>
<dbReference type="InterPro" id="IPR004136">
    <property type="entry name" value="NMO"/>
</dbReference>
<evidence type="ECO:0000313" key="6">
    <source>
        <dbReference type="EMBL" id="GAA4554546.1"/>
    </source>
</evidence>
<comment type="similarity">
    <text evidence="1">Belongs to the nitronate monooxygenase family. NMO class I subfamily.</text>
</comment>
<keyword evidence="5 6" id="KW-0503">Monooxygenase</keyword>
<dbReference type="SUPFAM" id="SSF51412">
    <property type="entry name" value="Inosine monophosphate dehydrogenase (IMPDH)"/>
    <property type="match status" value="1"/>
</dbReference>
<keyword evidence="7" id="KW-1185">Reference proteome</keyword>
<evidence type="ECO:0000256" key="5">
    <source>
        <dbReference type="ARBA" id="ARBA00023033"/>
    </source>
</evidence>
<keyword evidence="4" id="KW-0560">Oxidoreductase</keyword>
<dbReference type="Proteomes" id="UP001501598">
    <property type="component" value="Unassembled WGS sequence"/>
</dbReference>
<sequence>MSLDSGLRSSLVLPAICPPMFLVSGPDLVGEACRAGIVGALPRANARTTEQFESWLAAIRSSLDEVENPGPLAVNFTAKIDPAELRDNLRICAKYGVRVIISATGNPRRLTEEVHDWGGLVFHDVTSVRFAEKAIDAGVDGVVCIGAGGGGHSGTVSHLALIPKVREFYDGTIIAAGAIATGAAVRAAEILGADLAYLGTRFIATQESMAHRDYKSMLVDSTSVDLRYVAAEGGVPANWLAASLARVGIDVDALDAPASPGLPKDLRYWVDVWSAGQGIDLIDDLPTVAELTRRLRREYVAACELSDMSAAARLANDALEIG</sequence>
<accession>A0ABP8RZQ5</accession>
<proteinExistence type="inferred from homology"/>
<dbReference type="PANTHER" id="PTHR42747">
    <property type="entry name" value="NITRONATE MONOOXYGENASE-RELATED"/>
    <property type="match status" value="1"/>
</dbReference>
<gene>
    <name evidence="6" type="ORF">GCM10023175_52690</name>
</gene>
<dbReference type="InterPro" id="IPR013785">
    <property type="entry name" value="Aldolase_TIM"/>
</dbReference>
<dbReference type="GO" id="GO:0004497">
    <property type="term" value="F:monooxygenase activity"/>
    <property type="evidence" value="ECO:0007669"/>
    <property type="project" value="UniProtKB-KW"/>
</dbReference>
<comment type="caution">
    <text evidence="6">The sequence shown here is derived from an EMBL/GenBank/DDBJ whole genome shotgun (WGS) entry which is preliminary data.</text>
</comment>
<keyword evidence="2" id="KW-0285">Flavoprotein</keyword>
<reference evidence="7" key="1">
    <citation type="journal article" date="2019" name="Int. J. Syst. Evol. Microbiol.">
        <title>The Global Catalogue of Microorganisms (GCM) 10K type strain sequencing project: providing services to taxonomists for standard genome sequencing and annotation.</title>
        <authorList>
            <consortium name="The Broad Institute Genomics Platform"/>
            <consortium name="The Broad Institute Genome Sequencing Center for Infectious Disease"/>
            <person name="Wu L."/>
            <person name="Ma J."/>
        </authorList>
    </citation>
    <scope>NUCLEOTIDE SEQUENCE [LARGE SCALE GENOMIC DNA]</scope>
    <source>
        <strain evidence="7">JCM 17906</strain>
    </source>
</reference>
<dbReference type="EMBL" id="BAABGT010000083">
    <property type="protein sequence ID" value="GAA4554546.1"/>
    <property type="molecule type" value="Genomic_DNA"/>
</dbReference>
<evidence type="ECO:0000313" key="7">
    <source>
        <dbReference type="Proteomes" id="UP001501598"/>
    </source>
</evidence>
<keyword evidence="3" id="KW-0288">FMN</keyword>
<organism evidence="6 7">
    <name type="scientific">Pseudonocardia xishanensis</name>
    <dbReference type="NCBI Taxonomy" id="630995"/>
    <lineage>
        <taxon>Bacteria</taxon>
        <taxon>Bacillati</taxon>
        <taxon>Actinomycetota</taxon>
        <taxon>Actinomycetes</taxon>
        <taxon>Pseudonocardiales</taxon>
        <taxon>Pseudonocardiaceae</taxon>
        <taxon>Pseudonocardia</taxon>
    </lineage>
</organism>
<name>A0ABP8RZQ5_9PSEU</name>
<protein>
    <submittedName>
        <fullName evidence="6">Nitronate monooxygenase family protein</fullName>
    </submittedName>
</protein>
<evidence type="ECO:0000256" key="2">
    <source>
        <dbReference type="ARBA" id="ARBA00022630"/>
    </source>
</evidence>
<dbReference type="RefSeq" id="WP_345424135.1">
    <property type="nucleotide sequence ID" value="NZ_BAABGT010000083.1"/>
</dbReference>